<proteinExistence type="inferred from homology"/>
<dbReference type="PANTHER" id="PTHR43570:SF9">
    <property type="entry name" value="ALDEHYDE DEHYDROGENASE FAMILY 3 MEMBER A2"/>
    <property type="match status" value="1"/>
</dbReference>
<comment type="catalytic activity">
    <reaction evidence="18">
        <text>tetradecanal + NAD(+) + H2O = tetradecanoate + NADH + 2 H(+)</text>
        <dbReference type="Rhea" id="RHEA:44172"/>
        <dbReference type="ChEBI" id="CHEBI:15377"/>
        <dbReference type="ChEBI" id="CHEBI:15378"/>
        <dbReference type="ChEBI" id="CHEBI:30807"/>
        <dbReference type="ChEBI" id="CHEBI:57540"/>
        <dbReference type="ChEBI" id="CHEBI:57945"/>
        <dbReference type="ChEBI" id="CHEBI:84067"/>
    </reaction>
</comment>
<keyword evidence="10" id="KW-0472">Membrane</keyword>
<evidence type="ECO:0000256" key="1">
    <source>
        <dbReference type="ARBA" id="ARBA00004131"/>
    </source>
</evidence>
<evidence type="ECO:0000256" key="13">
    <source>
        <dbReference type="ARBA" id="ARBA00039622"/>
    </source>
</evidence>
<keyword evidence="4" id="KW-0812">Transmembrane</keyword>
<dbReference type="InterPro" id="IPR016161">
    <property type="entry name" value="Ald_DH/histidinol_DH"/>
</dbReference>
<keyword evidence="6" id="KW-0276">Fatty acid metabolism</keyword>
<comment type="similarity">
    <text evidence="3">Belongs to the aldehyde dehydrogenase family.</text>
</comment>
<evidence type="ECO:0000256" key="11">
    <source>
        <dbReference type="ARBA" id="ARBA00024226"/>
    </source>
</evidence>
<comment type="catalytic activity">
    <reaction evidence="22">
        <text>(2E)-hexadecenal + NAD(+) + H2O = (E)-hexadec-2-enoate + NADH + 2 H(+)</text>
        <dbReference type="Rhea" id="RHEA:36135"/>
        <dbReference type="ChEBI" id="CHEBI:15377"/>
        <dbReference type="ChEBI" id="CHEBI:15378"/>
        <dbReference type="ChEBI" id="CHEBI:17585"/>
        <dbReference type="ChEBI" id="CHEBI:57540"/>
        <dbReference type="ChEBI" id="CHEBI:57945"/>
        <dbReference type="ChEBI" id="CHEBI:72745"/>
    </reaction>
</comment>
<reference evidence="27" key="1">
    <citation type="submission" date="2025-08" db="UniProtKB">
        <authorList>
            <consortium name="Ensembl"/>
        </authorList>
    </citation>
    <scope>IDENTIFICATION</scope>
</reference>
<comment type="catalytic activity">
    <reaction evidence="16">
        <text>heptanal + NAD(+) + H2O = heptanoate + NADH + 2 H(+)</text>
        <dbReference type="Rhea" id="RHEA:44108"/>
        <dbReference type="ChEBI" id="CHEBI:15377"/>
        <dbReference type="ChEBI" id="CHEBI:15378"/>
        <dbReference type="ChEBI" id="CHEBI:32362"/>
        <dbReference type="ChEBI" id="CHEBI:34787"/>
        <dbReference type="ChEBI" id="CHEBI:57540"/>
        <dbReference type="ChEBI" id="CHEBI:57945"/>
    </reaction>
</comment>
<dbReference type="GO" id="GO:0004028">
    <property type="term" value="F:3-chloroallyl aldehyde dehydrogenase activity"/>
    <property type="evidence" value="ECO:0007669"/>
    <property type="project" value="TreeGrafter"/>
</dbReference>
<evidence type="ECO:0000256" key="6">
    <source>
        <dbReference type="ARBA" id="ARBA00022832"/>
    </source>
</evidence>
<comment type="catalytic activity">
    <reaction evidence="25">
        <text>hexadecanoate + NADH + 2 H(+) = hexadecanal + NAD(+) + H2O</text>
        <dbReference type="Rhea" id="RHEA:33739"/>
        <dbReference type="ChEBI" id="CHEBI:7896"/>
        <dbReference type="ChEBI" id="CHEBI:15377"/>
        <dbReference type="ChEBI" id="CHEBI:15378"/>
        <dbReference type="ChEBI" id="CHEBI:17600"/>
        <dbReference type="ChEBI" id="CHEBI:57540"/>
        <dbReference type="ChEBI" id="CHEBI:57945"/>
    </reaction>
</comment>
<keyword evidence="6" id="KW-0443">Lipid metabolism</keyword>
<evidence type="ECO:0000256" key="16">
    <source>
        <dbReference type="ARBA" id="ARBA00047531"/>
    </source>
</evidence>
<evidence type="ECO:0000256" key="19">
    <source>
        <dbReference type="ARBA" id="ARBA00048322"/>
    </source>
</evidence>
<dbReference type="EC" id="1.2.1.3" evidence="11"/>
<evidence type="ECO:0000256" key="12">
    <source>
        <dbReference type="ARBA" id="ARBA00039117"/>
    </source>
</evidence>
<keyword evidence="9" id="KW-0560">Oxidoreductase</keyword>
<sequence>MQEEIFGPILPIVPVKNADEAIQFINEREKPLAFYVFSHNSKLIKQMIDRTSSGGVTGNDVIMHFMLSSLPFGGVGRILLMEPGHLIIISGELFFCS</sequence>
<evidence type="ECO:0000256" key="17">
    <source>
        <dbReference type="ARBA" id="ARBA00047920"/>
    </source>
</evidence>
<evidence type="ECO:0000256" key="9">
    <source>
        <dbReference type="ARBA" id="ARBA00023002"/>
    </source>
</evidence>
<keyword evidence="5" id="KW-0256">Endoplasmic reticulum</keyword>
<comment type="catalytic activity">
    <reaction evidence="20">
        <text>22-oxodocosanoate + NAD(+) + H2O = docosanedioate + NADH + 2 H(+)</text>
        <dbReference type="Rhea" id="RHEA:39015"/>
        <dbReference type="ChEBI" id="CHEBI:15377"/>
        <dbReference type="ChEBI" id="CHEBI:15378"/>
        <dbReference type="ChEBI" id="CHEBI:57540"/>
        <dbReference type="ChEBI" id="CHEBI:57945"/>
        <dbReference type="ChEBI" id="CHEBI:76298"/>
        <dbReference type="ChEBI" id="CHEBI:76299"/>
    </reaction>
</comment>
<reference evidence="27" key="2">
    <citation type="submission" date="2025-09" db="UniProtKB">
        <authorList>
            <consortium name="Ensembl"/>
        </authorList>
    </citation>
    <scope>IDENTIFICATION</scope>
</reference>
<evidence type="ECO:0000256" key="23">
    <source>
        <dbReference type="ARBA" id="ARBA00048895"/>
    </source>
</evidence>
<dbReference type="SUPFAM" id="SSF53720">
    <property type="entry name" value="ALDH-like"/>
    <property type="match status" value="1"/>
</dbReference>
<dbReference type="Pfam" id="PF00171">
    <property type="entry name" value="Aldedh"/>
    <property type="match status" value="1"/>
</dbReference>
<evidence type="ECO:0000256" key="21">
    <source>
        <dbReference type="ARBA" id="ARBA00048648"/>
    </source>
</evidence>
<evidence type="ECO:0000256" key="5">
    <source>
        <dbReference type="ARBA" id="ARBA00022824"/>
    </source>
</evidence>
<evidence type="ECO:0000256" key="4">
    <source>
        <dbReference type="ARBA" id="ARBA00022692"/>
    </source>
</evidence>
<dbReference type="FunFam" id="3.40.309.10:FF:000034">
    <property type="entry name" value="Aldehyde dehydrogenase, dimeric NADP-preferring"/>
    <property type="match status" value="1"/>
</dbReference>
<evidence type="ECO:0000256" key="10">
    <source>
        <dbReference type="ARBA" id="ARBA00023136"/>
    </source>
</evidence>
<dbReference type="Proteomes" id="UP000694544">
    <property type="component" value="Unplaced"/>
</dbReference>
<evidence type="ECO:0000313" key="28">
    <source>
        <dbReference type="Proteomes" id="UP000694544"/>
    </source>
</evidence>
<evidence type="ECO:0000313" key="27">
    <source>
        <dbReference type="Ensembl" id="ENSMMSP00000032889.1"/>
    </source>
</evidence>
<protein>
    <recommendedName>
        <fullName evidence="13">Aldehyde dehydrogenase family 3 member A2</fullName>
        <ecNumber evidence="11">1.2.1.3</ecNumber>
        <ecNumber evidence="12">1.2.1.94</ecNumber>
    </recommendedName>
    <alternativeName>
        <fullName evidence="14">Fatty aldehyde dehydrogenase</fullName>
    </alternativeName>
</protein>
<feature type="domain" description="Aldehyde dehydrogenase" evidence="26">
    <location>
        <begin position="1"/>
        <end position="76"/>
    </location>
</feature>
<gene>
    <name evidence="27" type="primary">ALDH3A2</name>
</gene>
<comment type="catalytic activity">
    <reaction evidence="24">
        <text>decanal + NAD(+) + H2O = decanoate + NADH + 2 H(+)</text>
        <dbReference type="Rhea" id="RHEA:44104"/>
        <dbReference type="ChEBI" id="CHEBI:15377"/>
        <dbReference type="ChEBI" id="CHEBI:15378"/>
        <dbReference type="ChEBI" id="CHEBI:27689"/>
        <dbReference type="ChEBI" id="CHEBI:31457"/>
        <dbReference type="ChEBI" id="CHEBI:57540"/>
        <dbReference type="ChEBI" id="CHEBI:57945"/>
    </reaction>
</comment>
<evidence type="ECO:0000259" key="26">
    <source>
        <dbReference type="Pfam" id="PF00171"/>
    </source>
</evidence>
<dbReference type="GO" id="GO:0006081">
    <property type="term" value="P:aldehyde metabolic process"/>
    <property type="evidence" value="ECO:0007669"/>
    <property type="project" value="InterPro"/>
</dbReference>
<comment type="catalytic activity">
    <reaction evidence="23">
        <text>a fatty aldehyde + NAD(+) + H2O = a fatty acid + NADH + 2 H(+)</text>
        <dbReference type="Rhea" id="RHEA:49832"/>
        <dbReference type="ChEBI" id="CHEBI:15377"/>
        <dbReference type="ChEBI" id="CHEBI:15378"/>
        <dbReference type="ChEBI" id="CHEBI:28868"/>
        <dbReference type="ChEBI" id="CHEBI:35746"/>
        <dbReference type="ChEBI" id="CHEBI:57540"/>
        <dbReference type="ChEBI" id="CHEBI:57945"/>
    </reaction>
</comment>
<keyword evidence="8" id="KW-1133">Transmembrane helix</keyword>
<dbReference type="PANTHER" id="PTHR43570">
    <property type="entry name" value="ALDEHYDE DEHYDROGENASE"/>
    <property type="match status" value="1"/>
</dbReference>
<dbReference type="Gene3D" id="3.40.309.10">
    <property type="entry name" value="Aldehyde Dehydrogenase, Chain A, domain 2"/>
    <property type="match status" value="1"/>
</dbReference>
<organism evidence="27 28">
    <name type="scientific">Moschus moschiferus</name>
    <name type="common">Siberian musk deer</name>
    <name type="synonym">Moschus sibiricus</name>
    <dbReference type="NCBI Taxonomy" id="68415"/>
    <lineage>
        <taxon>Eukaryota</taxon>
        <taxon>Metazoa</taxon>
        <taxon>Chordata</taxon>
        <taxon>Craniata</taxon>
        <taxon>Vertebrata</taxon>
        <taxon>Euteleostomi</taxon>
        <taxon>Mammalia</taxon>
        <taxon>Eutheria</taxon>
        <taxon>Laurasiatheria</taxon>
        <taxon>Artiodactyla</taxon>
        <taxon>Ruminantia</taxon>
        <taxon>Pecora</taxon>
        <taxon>Moschidae</taxon>
        <taxon>Moschus</taxon>
    </lineage>
</organism>
<name>A0A8C6G3K7_MOSMO</name>
<dbReference type="InterPro" id="IPR012394">
    <property type="entry name" value="Aldehyde_DH_NAD(P)"/>
</dbReference>
<evidence type="ECO:0000256" key="15">
    <source>
        <dbReference type="ARBA" id="ARBA00047498"/>
    </source>
</evidence>
<dbReference type="EC" id="1.2.1.94" evidence="12"/>
<comment type="catalytic activity">
    <reaction evidence="17">
        <text>(2E,6E)-farnesal + NAD(+) + H2O = (2E,6E)-farnesoate + NADH + 2 H(+)</text>
        <dbReference type="Rhea" id="RHEA:24216"/>
        <dbReference type="ChEBI" id="CHEBI:15377"/>
        <dbReference type="ChEBI" id="CHEBI:15378"/>
        <dbReference type="ChEBI" id="CHEBI:15894"/>
        <dbReference type="ChEBI" id="CHEBI:57540"/>
        <dbReference type="ChEBI" id="CHEBI:57945"/>
        <dbReference type="ChEBI" id="CHEBI:83276"/>
        <dbReference type="EC" id="1.2.1.94"/>
    </reaction>
</comment>
<accession>A0A8C6G3K7</accession>
<evidence type="ECO:0000256" key="20">
    <source>
        <dbReference type="ARBA" id="ARBA00048607"/>
    </source>
</evidence>
<comment type="catalytic activity">
    <reaction evidence="15">
        <text>2,6,10,14-tetramethylpentadecanal + NAD(+) + H2O = 2,6,10,14-tetramethylpentadecanoate + NADH + 2 H(+)</text>
        <dbReference type="Rhea" id="RHEA:44016"/>
        <dbReference type="ChEBI" id="CHEBI:15377"/>
        <dbReference type="ChEBI" id="CHEBI:15378"/>
        <dbReference type="ChEBI" id="CHEBI:49189"/>
        <dbReference type="ChEBI" id="CHEBI:57540"/>
        <dbReference type="ChEBI" id="CHEBI:57945"/>
        <dbReference type="ChEBI" id="CHEBI:77268"/>
    </reaction>
</comment>
<evidence type="ECO:0000256" key="22">
    <source>
        <dbReference type="ARBA" id="ARBA00048826"/>
    </source>
</evidence>
<keyword evidence="28" id="KW-1185">Reference proteome</keyword>
<evidence type="ECO:0000256" key="7">
    <source>
        <dbReference type="ARBA" id="ARBA00022848"/>
    </source>
</evidence>
<evidence type="ECO:0000256" key="3">
    <source>
        <dbReference type="ARBA" id="ARBA00009986"/>
    </source>
</evidence>
<evidence type="ECO:0000256" key="2">
    <source>
        <dbReference type="ARBA" id="ARBA00004524"/>
    </source>
</evidence>
<dbReference type="GeneTree" id="ENSGT00940000157944"/>
<evidence type="ECO:0000256" key="25">
    <source>
        <dbReference type="ARBA" id="ARBA00049148"/>
    </source>
</evidence>
<evidence type="ECO:0000256" key="24">
    <source>
        <dbReference type="ARBA" id="ARBA00048972"/>
    </source>
</evidence>
<keyword evidence="7" id="KW-0492">Microsome</keyword>
<dbReference type="InterPro" id="IPR015590">
    <property type="entry name" value="Aldehyde_DH_dom"/>
</dbReference>
<dbReference type="InterPro" id="IPR016163">
    <property type="entry name" value="Ald_DH_C"/>
</dbReference>
<dbReference type="Ensembl" id="ENSMMST00000036099.1">
    <property type="protein sequence ID" value="ENSMMSP00000032889.1"/>
    <property type="gene ID" value="ENSMMSG00000024275.1"/>
</dbReference>
<comment type="catalytic activity">
    <reaction evidence="19">
        <text>dodecanoate + NADH + 2 H(+) = dodecanal + NAD(+) + H2O</text>
        <dbReference type="Rhea" id="RHEA:44168"/>
        <dbReference type="ChEBI" id="CHEBI:15377"/>
        <dbReference type="ChEBI" id="CHEBI:15378"/>
        <dbReference type="ChEBI" id="CHEBI:18262"/>
        <dbReference type="ChEBI" id="CHEBI:27836"/>
        <dbReference type="ChEBI" id="CHEBI:57540"/>
        <dbReference type="ChEBI" id="CHEBI:57945"/>
    </reaction>
</comment>
<comment type="catalytic activity">
    <reaction evidence="21">
        <text>octadecanal + NAD(+) + H2O = octadecanoate + NADH + 2 H(+)</text>
        <dbReference type="Rhea" id="RHEA:44020"/>
        <dbReference type="ChEBI" id="CHEBI:15377"/>
        <dbReference type="ChEBI" id="CHEBI:15378"/>
        <dbReference type="ChEBI" id="CHEBI:17034"/>
        <dbReference type="ChEBI" id="CHEBI:25629"/>
        <dbReference type="ChEBI" id="CHEBI:57540"/>
        <dbReference type="ChEBI" id="CHEBI:57945"/>
    </reaction>
</comment>
<dbReference type="GO" id="GO:0006631">
    <property type="term" value="P:fatty acid metabolic process"/>
    <property type="evidence" value="ECO:0007669"/>
    <property type="project" value="UniProtKB-KW"/>
</dbReference>
<evidence type="ECO:0000256" key="8">
    <source>
        <dbReference type="ARBA" id="ARBA00022989"/>
    </source>
</evidence>
<dbReference type="GO" id="GO:0120553">
    <property type="term" value="F:farnesal dehydrogenase (NAD+) activity"/>
    <property type="evidence" value="ECO:0007669"/>
    <property type="project" value="UniProtKB-EC"/>
</dbReference>
<dbReference type="AlphaFoldDB" id="A0A8C6G3K7"/>
<evidence type="ECO:0000256" key="18">
    <source>
        <dbReference type="ARBA" id="ARBA00047959"/>
    </source>
</evidence>
<comment type="subcellular location">
    <subcellularLocation>
        <location evidence="1">Endoplasmic reticulum membrane</location>
        <topology evidence="1">Single-pass membrane protein</topology>
        <orientation evidence="1">Cytoplasmic side</orientation>
    </subcellularLocation>
    <subcellularLocation>
        <location evidence="2">Microsome membrane</location>
    </subcellularLocation>
</comment>
<dbReference type="GO" id="GO:0005789">
    <property type="term" value="C:endoplasmic reticulum membrane"/>
    <property type="evidence" value="ECO:0007669"/>
    <property type="project" value="UniProtKB-SubCell"/>
</dbReference>
<evidence type="ECO:0000256" key="14">
    <source>
        <dbReference type="ARBA" id="ARBA00042336"/>
    </source>
</evidence>